<evidence type="ECO:0000256" key="11">
    <source>
        <dbReference type="ARBA" id="ARBA00022989"/>
    </source>
</evidence>
<dbReference type="EC" id="2.7.11.30" evidence="3"/>
<dbReference type="EMBL" id="CACRXK020001094">
    <property type="protein sequence ID" value="CAB3986928.1"/>
    <property type="molecule type" value="Genomic_DNA"/>
</dbReference>
<evidence type="ECO:0000256" key="6">
    <source>
        <dbReference type="ARBA" id="ARBA00022692"/>
    </source>
</evidence>
<proteinExistence type="inferred from homology"/>
<keyword evidence="13 14" id="KW-0675">Receptor</keyword>
<dbReference type="SUPFAM" id="SSF56112">
    <property type="entry name" value="Protein kinase-like (PK-like)"/>
    <property type="match status" value="1"/>
</dbReference>
<evidence type="ECO:0000256" key="2">
    <source>
        <dbReference type="ARBA" id="ARBA00009605"/>
    </source>
</evidence>
<evidence type="ECO:0000313" key="15">
    <source>
        <dbReference type="Proteomes" id="UP001152795"/>
    </source>
</evidence>
<accession>A0A6S7G4S7</accession>
<evidence type="ECO:0000256" key="8">
    <source>
        <dbReference type="ARBA" id="ARBA00022741"/>
    </source>
</evidence>
<dbReference type="GO" id="GO:0005524">
    <property type="term" value="F:ATP binding"/>
    <property type="evidence" value="ECO:0007669"/>
    <property type="project" value="UniProtKB-KW"/>
</dbReference>
<dbReference type="PROSITE" id="PS50011">
    <property type="entry name" value="PROTEIN_KINASE_DOM"/>
    <property type="match status" value="1"/>
</dbReference>
<evidence type="ECO:0000256" key="10">
    <source>
        <dbReference type="ARBA" id="ARBA00022840"/>
    </source>
</evidence>
<dbReference type="GO" id="GO:0005024">
    <property type="term" value="F:transforming growth factor beta receptor activity"/>
    <property type="evidence" value="ECO:0007669"/>
    <property type="project" value="TreeGrafter"/>
</dbReference>
<dbReference type="SUPFAM" id="SSF57302">
    <property type="entry name" value="Snake toxin-like"/>
    <property type="match status" value="1"/>
</dbReference>
<keyword evidence="15" id="KW-1185">Reference proteome</keyword>
<keyword evidence="5" id="KW-0808">Transferase</keyword>
<evidence type="ECO:0000256" key="5">
    <source>
        <dbReference type="ARBA" id="ARBA00022679"/>
    </source>
</evidence>
<organism evidence="14 15">
    <name type="scientific">Paramuricea clavata</name>
    <name type="common">Red gorgonian</name>
    <name type="synonym">Violescent sea-whip</name>
    <dbReference type="NCBI Taxonomy" id="317549"/>
    <lineage>
        <taxon>Eukaryota</taxon>
        <taxon>Metazoa</taxon>
        <taxon>Cnidaria</taxon>
        <taxon>Anthozoa</taxon>
        <taxon>Octocorallia</taxon>
        <taxon>Malacalcyonacea</taxon>
        <taxon>Plexauridae</taxon>
        <taxon>Paramuricea</taxon>
    </lineage>
</organism>
<dbReference type="Gene3D" id="1.10.510.10">
    <property type="entry name" value="Transferase(Phosphotransferase) domain 1"/>
    <property type="match status" value="1"/>
</dbReference>
<dbReference type="InterPro" id="IPR000472">
    <property type="entry name" value="Activin_recp"/>
</dbReference>
<gene>
    <name evidence="14" type="ORF">PACLA_8A014149</name>
</gene>
<dbReference type="InterPro" id="IPR011009">
    <property type="entry name" value="Kinase-like_dom_sf"/>
</dbReference>
<comment type="similarity">
    <text evidence="2">Belongs to the protein kinase superfamily. TKL Ser/Thr protein kinase family. TGFB receptor subfamily.</text>
</comment>
<dbReference type="GO" id="GO:0043235">
    <property type="term" value="C:receptor complex"/>
    <property type="evidence" value="ECO:0007669"/>
    <property type="project" value="TreeGrafter"/>
</dbReference>
<reference evidence="14" key="1">
    <citation type="submission" date="2020-04" db="EMBL/GenBank/DDBJ databases">
        <authorList>
            <person name="Alioto T."/>
            <person name="Alioto T."/>
            <person name="Gomez Garrido J."/>
        </authorList>
    </citation>
    <scope>NUCLEOTIDE SEQUENCE</scope>
    <source>
        <strain evidence="14">A484AB</strain>
    </source>
</reference>
<dbReference type="GO" id="GO:0030509">
    <property type="term" value="P:BMP signaling pathway"/>
    <property type="evidence" value="ECO:0007669"/>
    <property type="project" value="TreeGrafter"/>
</dbReference>
<keyword evidence="9" id="KW-0418">Kinase</keyword>
<keyword evidence="7" id="KW-0732">Signal</keyword>
<dbReference type="InterPro" id="IPR045860">
    <property type="entry name" value="Snake_toxin-like_sf"/>
</dbReference>
<keyword evidence="8" id="KW-0547">Nucleotide-binding</keyword>
<keyword evidence="12" id="KW-0472">Membrane</keyword>
<evidence type="ECO:0000256" key="12">
    <source>
        <dbReference type="ARBA" id="ARBA00023136"/>
    </source>
</evidence>
<dbReference type="Gene3D" id="2.10.60.10">
    <property type="entry name" value="CD59"/>
    <property type="match status" value="1"/>
</dbReference>
<dbReference type="Gene3D" id="3.30.200.20">
    <property type="entry name" value="Phosphorylase Kinase, domain 1"/>
    <property type="match status" value="1"/>
</dbReference>
<dbReference type="Pfam" id="PF00069">
    <property type="entry name" value="Pkinase"/>
    <property type="match status" value="1"/>
</dbReference>
<dbReference type="InterPro" id="IPR000719">
    <property type="entry name" value="Prot_kinase_dom"/>
</dbReference>
<evidence type="ECO:0000256" key="3">
    <source>
        <dbReference type="ARBA" id="ARBA00012401"/>
    </source>
</evidence>
<evidence type="ECO:0000256" key="9">
    <source>
        <dbReference type="ARBA" id="ARBA00022777"/>
    </source>
</evidence>
<evidence type="ECO:0000256" key="1">
    <source>
        <dbReference type="ARBA" id="ARBA00004479"/>
    </source>
</evidence>
<keyword evidence="6" id="KW-0812">Transmembrane</keyword>
<dbReference type="Proteomes" id="UP001152795">
    <property type="component" value="Unassembled WGS sequence"/>
</dbReference>
<dbReference type="OrthoDB" id="669224at2759"/>
<comment type="caution">
    <text evidence="14">The sequence shown here is derived from an EMBL/GenBank/DDBJ whole genome shotgun (WGS) entry which is preliminary data.</text>
</comment>
<dbReference type="PANTHER" id="PTHR23255:SF100">
    <property type="entry name" value="RECEPTOR PROTEIN SERINE_THREONINE KINASE"/>
    <property type="match status" value="1"/>
</dbReference>
<keyword evidence="11" id="KW-1133">Transmembrane helix</keyword>
<evidence type="ECO:0000256" key="4">
    <source>
        <dbReference type="ARBA" id="ARBA00022527"/>
    </source>
</evidence>
<name>A0A6S7G4S7_PARCT</name>
<comment type="subcellular location">
    <subcellularLocation>
        <location evidence="1">Membrane</location>
        <topology evidence="1">Single-pass type I membrane protein</topology>
    </subcellularLocation>
</comment>
<dbReference type="GO" id="GO:0005886">
    <property type="term" value="C:plasma membrane"/>
    <property type="evidence" value="ECO:0007669"/>
    <property type="project" value="TreeGrafter"/>
</dbReference>
<keyword evidence="4" id="KW-0723">Serine/threonine-protein kinase</keyword>
<evidence type="ECO:0000256" key="13">
    <source>
        <dbReference type="ARBA" id="ARBA00023170"/>
    </source>
</evidence>
<dbReference type="AlphaFoldDB" id="A0A6S7G4S7"/>
<keyword evidence="10" id="KW-0067">ATP-binding</keyword>
<dbReference type="PANTHER" id="PTHR23255">
    <property type="entry name" value="TRANSFORMING GROWTH FACTOR-BETA RECEPTOR TYPE I AND II"/>
    <property type="match status" value="1"/>
</dbReference>
<dbReference type="InterPro" id="IPR000333">
    <property type="entry name" value="TGFB_receptor"/>
</dbReference>
<evidence type="ECO:0000313" key="14">
    <source>
        <dbReference type="EMBL" id="CAB3986928.1"/>
    </source>
</evidence>
<protein>
    <recommendedName>
        <fullName evidence="3">receptor protein serine/threonine kinase</fullName>
        <ecNumber evidence="3">2.7.11.30</ecNumber>
    </recommendedName>
</protein>
<sequence>MCEKLDKMCYILWKEDIKDGKILVTVLRRGCWRYENNEKESCNTTNCLSSQHSFGNIHFCCCQADLCNSNFRTKHAFPTAEQNISAQSTGTEYKHLTQTNVLFLAGMILAGAFLLLLTCIVACRTLFCKRKITYKDRHSTIISRKHPLLTERPKFISRIYVGKFSEVWYGRVKTKAVAIKKFRSSSYGSWKQEREIYNVGLNHPGILKIFGECILEKTWDLSYILLTEYHPRGSLRHVLQSNIISWQTMCTMGKSIAEALAYLHGEQEKTSFSCIVHRNLKSENILVKADDTCVLCDFGLARVMPIQQRSAVSNDYKQVGTPRYMAPEMLEGRINLDDITTQLKQIDIYALGTVLWEISSRCSDVCSGLEILGCHLPQFHVGSSDNTTNGNVKNVIVKQKLHPTFSDTCNIESQCVKELKELISQCLDEDPEARLSASCVCHSINQLQENYKTETYLI</sequence>
<dbReference type="Pfam" id="PF01064">
    <property type="entry name" value="Activin_recp"/>
    <property type="match status" value="1"/>
</dbReference>
<evidence type="ECO:0000256" key="7">
    <source>
        <dbReference type="ARBA" id="ARBA00022729"/>
    </source>
</evidence>